<keyword evidence="5" id="KW-0067">ATP-binding</keyword>
<comment type="similarity">
    <text evidence="1">Belongs to the carbohydrate kinase PfkB family.</text>
</comment>
<dbReference type="EC" id="2.7.1.45" evidence="8"/>
<reference evidence="8 9" key="1">
    <citation type="journal article" date="2023" name="Microorganisms">
        <title>Thiorhodovibrio frisius and Trv. litoralis spp. nov., Two Novel Members from a Clade of Fastidious Purple Sulfur Bacteria That Exhibit Unique Red-Shifted Light-Harvesting Capabilities.</title>
        <authorList>
            <person name="Methner A."/>
            <person name="Kuzyk S.B."/>
            <person name="Petersen J."/>
            <person name="Bauer S."/>
            <person name="Brinkmann H."/>
            <person name="Sichau K."/>
            <person name="Wanner G."/>
            <person name="Wolf J."/>
            <person name="Neumann-Schaal M."/>
            <person name="Henke P."/>
            <person name="Tank M."/>
            <person name="Sproer C."/>
            <person name="Bunk B."/>
            <person name="Overmann J."/>
        </authorList>
    </citation>
    <scope>NUCLEOTIDE SEQUENCE [LARGE SCALE GENOMIC DNA]</scope>
    <source>
        <strain evidence="8 9">DSM 6702</strain>
    </source>
</reference>
<evidence type="ECO:0000256" key="1">
    <source>
        <dbReference type="ARBA" id="ARBA00010688"/>
    </source>
</evidence>
<dbReference type="EMBL" id="CP121472">
    <property type="protein sequence ID" value="WPL19939.1"/>
    <property type="molecule type" value="Genomic_DNA"/>
</dbReference>
<keyword evidence="2 8" id="KW-0808">Transferase</keyword>
<name>A0ABZ0SH26_9GAMM</name>
<dbReference type="Pfam" id="PF00294">
    <property type="entry name" value="PfkB"/>
    <property type="match status" value="1"/>
</dbReference>
<gene>
    <name evidence="8" type="primary">kdgK</name>
    <name evidence="8" type="ORF">Thiowin_05094</name>
</gene>
<dbReference type="InterPro" id="IPR050306">
    <property type="entry name" value="PfkB_Carbo_kinase"/>
</dbReference>
<sequence>MASQDWLALTALSSQRSAPSTGPQLGRGNNRAGMDMMTPETLQRPIIFGEVLFDRFTDEASGQVTEVLGGAPFNVAWHLHAFAQAPGPRRVQPPRLISRVGRDSLGTRILAAMAEQDMDTSLVQQDDRHPTGTVEVSLRQGEPSYDILSERAYDFIDATAVPKVAPGTLLYHGTLAARHCVSAAALRQLRDNGEPSVFVDVNLRAPWWTTEQVATLIDGATYIKLNADELAILAPPGDSLEARARALIDSNGLSTAFITLGAEGALAVTASGECLRLGPPRVERFVDAVGAGDGFSSVLILGLLRGWPLQLTLERAQAFASAIVGQRGATSREPTFYRSFSEQWIAP</sequence>
<dbReference type="InterPro" id="IPR011611">
    <property type="entry name" value="PfkB_dom"/>
</dbReference>
<dbReference type="Gene3D" id="3.40.1190.20">
    <property type="match status" value="1"/>
</dbReference>
<evidence type="ECO:0000313" key="8">
    <source>
        <dbReference type="EMBL" id="WPL19939.1"/>
    </source>
</evidence>
<proteinExistence type="inferred from homology"/>
<organism evidence="8 9">
    <name type="scientific">Thiorhodovibrio winogradskyi</name>
    <dbReference type="NCBI Taxonomy" id="77007"/>
    <lineage>
        <taxon>Bacteria</taxon>
        <taxon>Pseudomonadati</taxon>
        <taxon>Pseudomonadota</taxon>
        <taxon>Gammaproteobacteria</taxon>
        <taxon>Chromatiales</taxon>
        <taxon>Chromatiaceae</taxon>
        <taxon>Thiorhodovibrio</taxon>
    </lineage>
</organism>
<evidence type="ECO:0000259" key="7">
    <source>
        <dbReference type="Pfam" id="PF00294"/>
    </source>
</evidence>
<dbReference type="SUPFAM" id="SSF53613">
    <property type="entry name" value="Ribokinase-like"/>
    <property type="match status" value="1"/>
</dbReference>
<evidence type="ECO:0000256" key="5">
    <source>
        <dbReference type="ARBA" id="ARBA00022840"/>
    </source>
</evidence>
<accession>A0ABZ0SH26</accession>
<dbReference type="PANTHER" id="PTHR43085">
    <property type="entry name" value="HEXOKINASE FAMILY MEMBER"/>
    <property type="match status" value="1"/>
</dbReference>
<dbReference type="PANTHER" id="PTHR43085:SF1">
    <property type="entry name" value="PSEUDOURIDINE KINASE-RELATED"/>
    <property type="match status" value="1"/>
</dbReference>
<dbReference type="GO" id="GO:0008673">
    <property type="term" value="F:2-dehydro-3-deoxygluconokinase activity"/>
    <property type="evidence" value="ECO:0007669"/>
    <property type="project" value="UniProtKB-EC"/>
</dbReference>
<evidence type="ECO:0000256" key="2">
    <source>
        <dbReference type="ARBA" id="ARBA00022679"/>
    </source>
</evidence>
<evidence type="ECO:0000256" key="3">
    <source>
        <dbReference type="ARBA" id="ARBA00022741"/>
    </source>
</evidence>
<evidence type="ECO:0000313" key="9">
    <source>
        <dbReference type="Proteomes" id="UP001432180"/>
    </source>
</evidence>
<feature type="domain" description="Carbohydrate kinase PfkB" evidence="7">
    <location>
        <begin position="60"/>
        <end position="334"/>
    </location>
</feature>
<feature type="compositionally biased region" description="Polar residues" evidence="6">
    <location>
        <begin position="12"/>
        <end position="23"/>
    </location>
</feature>
<keyword evidence="4" id="KW-0418">Kinase</keyword>
<evidence type="ECO:0000256" key="4">
    <source>
        <dbReference type="ARBA" id="ARBA00022777"/>
    </source>
</evidence>
<protein>
    <submittedName>
        <fullName evidence="8">2-dehydro-3-deoxygluconokinase</fullName>
        <ecNumber evidence="8">2.7.1.45</ecNumber>
    </submittedName>
</protein>
<keyword evidence="9" id="KW-1185">Reference proteome</keyword>
<keyword evidence="3" id="KW-0547">Nucleotide-binding</keyword>
<evidence type="ECO:0000256" key="6">
    <source>
        <dbReference type="SAM" id="MobiDB-lite"/>
    </source>
</evidence>
<dbReference type="InterPro" id="IPR029056">
    <property type="entry name" value="Ribokinase-like"/>
</dbReference>
<dbReference type="Proteomes" id="UP001432180">
    <property type="component" value="Chromosome"/>
</dbReference>
<feature type="region of interest" description="Disordered" evidence="6">
    <location>
        <begin position="12"/>
        <end position="32"/>
    </location>
</feature>